<evidence type="ECO:0000313" key="8">
    <source>
        <dbReference type="Proteomes" id="UP001597053"/>
    </source>
</evidence>
<dbReference type="SUPFAM" id="SSF52467">
    <property type="entry name" value="DHS-like NAD/FAD-binding domain"/>
    <property type="match status" value="1"/>
</dbReference>
<dbReference type="InterPro" id="IPR012000">
    <property type="entry name" value="Thiamin_PyroP_enz_cen_dom"/>
</dbReference>
<reference evidence="8" key="1">
    <citation type="journal article" date="2019" name="Int. J. Syst. Evol. Microbiol.">
        <title>The Global Catalogue of Microorganisms (GCM) 10K type strain sequencing project: providing services to taxonomists for standard genome sequencing and annotation.</title>
        <authorList>
            <consortium name="The Broad Institute Genomics Platform"/>
            <consortium name="The Broad Institute Genome Sequencing Center for Infectious Disease"/>
            <person name="Wu L."/>
            <person name="Ma J."/>
        </authorList>
    </citation>
    <scope>NUCLEOTIDE SEQUENCE [LARGE SCALE GENOMIC DNA]</scope>
    <source>
        <strain evidence="8">JCM 32148</strain>
    </source>
</reference>
<evidence type="ECO:0000259" key="5">
    <source>
        <dbReference type="Pfam" id="PF02775"/>
    </source>
</evidence>
<feature type="domain" description="Thiamine pyrophosphate enzyme N-terminal TPP-binding" evidence="6">
    <location>
        <begin position="5"/>
        <end position="118"/>
    </location>
</feature>
<comment type="caution">
    <text evidence="7">The sequence shown here is derived from an EMBL/GenBank/DDBJ whole genome shotgun (WGS) entry which is preliminary data.</text>
</comment>
<dbReference type="InterPro" id="IPR011766">
    <property type="entry name" value="TPP_enzyme_TPP-bd"/>
</dbReference>
<dbReference type="Pfam" id="PF00205">
    <property type="entry name" value="TPP_enzyme_M"/>
    <property type="match status" value="1"/>
</dbReference>
<feature type="domain" description="Thiamine pyrophosphate enzyme central" evidence="4">
    <location>
        <begin position="201"/>
        <end position="331"/>
    </location>
</feature>
<evidence type="ECO:0000256" key="3">
    <source>
        <dbReference type="RuleBase" id="RU362132"/>
    </source>
</evidence>
<keyword evidence="8" id="KW-1185">Reference proteome</keyword>
<proteinExistence type="inferred from homology"/>
<organism evidence="7 8">
    <name type="scientific">Micromonospora azadirachtae</name>
    <dbReference type="NCBI Taxonomy" id="1970735"/>
    <lineage>
        <taxon>Bacteria</taxon>
        <taxon>Bacillati</taxon>
        <taxon>Actinomycetota</taxon>
        <taxon>Actinomycetes</taxon>
        <taxon>Micromonosporales</taxon>
        <taxon>Micromonosporaceae</taxon>
        <taxon>Micromonospora</taxon>
    </lineage>
</organism>
<dbReference type="SUPFAM" id="SSF52518">
    <property type="entry name" value="Thiamin diphosphate-binding fold (THDP-binding)"/>
    <property type="match status" value="2"/>
</dbReference>
<keyword evidence="2 3" id="KW-0786">Thiamine pyrophosphate</keyword>
<dbReference type="EMBL" id="JBHTHM010000074">
    <property type="protein sequence ID" value="MFD0783012.1"/>
    <property type="molecule type" value="Genomic_DNA"/>
</dbReference>
<dbReference type="InterPro" id="IPR047211">
    <property type="entry name" value="POXB-like"/>
</dbReference>
<name>A0ABW2ZWI3_9ACTN</name>
<protein>
    <submittedName>
        <fullName evidence="7">Thiamine pyrophosphate-dependent enzyme</fullName>
    </submittedName>
</protein>
<dbReference type="Proteomes" id="UP001597053">
    <property type="component" value="Unassembled WGS sequence"/>
</dbReference>
<dbReference type="CDD" id="cd02014">
    <property type="entry name" value="TPP_POX"/>
    <property type="match status" value="1"/>
</dbReference>
<gene>
    <name evidence="7" type="ORF">ACFQZ8_03600</name>
</gene>
<accession>A0ABW2ZWI3</accession>
<feature type="domain" description="Thiamine pyrophosphate enzyme TPP-binding" evidence="5">
    <location>
        <begin position="391"/>
        <end position="539"/>
    </location>
</feature>
<dbReference type="InterPro" id="IPR029061">
    <property type="entry name" value="THDP-binding"/>
</dbReference>
<dbReference type="InterPro" id="IPR029035">
    <property type="entry name" value="DHS-like_NAD/FAD-binding_dom"/>
</dbReference>
<comment type="similarity">
    <text evidence="1 3">Belongs to the TPP enzyme family.</text>
</comment>
<evidence type="ECO:0000256" key="2">
    <source>
        <dbReference type="ARBA" id="ARBA00023052"/>
    </source>
</evidence>
<sequence length="588" mass="63769">MQEIVGECLARRLLEWGVDTIFGLPGDGINGLMEGFRRHQERLRFVLVHHEEAAAFMATGYAKATGRLGVCAATSGPGAIHLLNGLYDAKLDHVPVLAITGMQETSVLGSHYQQEVHTTHLYQDVAAYNLMVTNPQQMPGVLDIAIRNALTKRTVAHLTFPNDLQVAAATQDPYRHVSPGEPPASSPVLSLPPVPAAQADLERAAEVLNAGTKVAMLVGVGARGARAEVLAVAEALGSPIVKTLPGKMVVPDDHPLTTGGLGLLGTRPSEELMEECDTLLMVGTSFPYAKYLPSPGQARVVQIDVDPSLIGMRLPVDAAVTADARLALQQLLPLLQNRTDRSFLARYQRERDTWLADMARLRDPGRHPVAPQYLMGCVDEAAADDAILTCDSGTIATWSARHWTIRGEREYYLSGNLATMAPGLPYAIAIQHAHPGRQVIAFVGDGGFAMLMAEFLTAVRHELPIKVIINNNNSYGQILWEQIILGYPEYAVRHRQPEADFGAWARACGAFGAKVTDAKSLPDAIRQALAHPGPALVDCDVNPNEPPMPGKVHYEQAKHFTEAFLRGQPKRMATLATVARDKINEMRP</sequence>
<dbReference type="InterPro" id="IPR000399">
    <property type="entry name" value="TPP-bd_CS"/>
</dbReference>
<dbReference type="PANTHER" id="PTHR42981">
    <property type="entry name" value="PYRUVATE DEHYDROGENASE [UBIQUINONE]"/>
    <property type="match status" value="1"/>
</dbReference>
<dbReference type="Gene3D" id="3.40.50.970">
    <property type="match status" value="2"/>
</dbReference>
<evidence type="ECO:0000256" key="1">
    <source>
        <dbReference type="ARBA" id="ARBA00007812"/>
    </source>
</evidence>
<dbReference type="PROSITE" id="PS00187">
    <property type="entry name" value="TPP_ENZYMES"/>
    <property type="match status" value="1"/>
</dbReference>
<dbReference type="Gene3D" id="3.40.50.1220">
    <property type="entry name" value="TPP-binding domain"/>
    <property type="match status" value="1"/>
</dbReference>
<dbReference type="Pfam" id="PF02776">
    <property type="entry name" value="TPP_enzyme_N"/>
    <property type="match status" value="1"/>
</dbReference>
<evidence type="ECO:0000259" key="4">
    <source>
        <dbReference type="Pfam" id="PF00205"/>
    </source>
</evidence>
<dbReference type="PANTHER" id="PTHR42981:SF2">
    <property type="entry name" value="PYRUVATE DEHYDROGENASE [UBIQUINONE]"/>
    <property type="match status" value="1"/>
</dbReference>
<dbReference type="InterPro" id="IPR012001">
    <property type="entry name" value="Thiamin_PyroP_enz_TPP-bd_dom"/>
</dbReference>
<dbReference type="Pfam" id="PF02775">
    <property type="entry name" value="TPP_enzyme_C"/>
    <property type="match status" value="1"/>
</dbReference>
<dbReference type="InterPro" id="IPR047212">
    <property type="entry name" value="TPP_POXB-like"/>
</dbReference>
<evidence type="ECO:0000313" key="7">
    <source>
        <dbReference type="EMBL" id="MFD0783012.1"/>
    </source>
</evidence>
<dbReference type="InterPro" id="IPR047210">
    <property type="entry name" value="TPP_PYR_POXB-like"/>
</dbReference>
<evidence type="ECO:0000259" key="6">
    <source>
        <dbReference type="Pfam" id="PF02776"/>
    </source>
</evidence>
<dbReference type="CDD" id="cd07039">
    <property type="entry name" value="TPP_PYR_POX"/>
    <property type="match status" value="1"/>
</dbReference>